<dbReference type="PROSITE" id="PS51257">
    <property type="entry name" value="PROKAR_LIPOPROTEIN"/>
    <property type="match status" value="1"/>
</dbReference>
<name>A0A1I6PUL4_9BACL</name>
<dbReference type="AlphaFoldDB" id="A0A1I6PUL4"/>
<proteinExistence type="predicted"/>
<evidence type="ECO:0008006" key="4">
    <source>
        <dbReference type="Google" id="ProtNLM"/>
    </source>
</evidence>
<gene>
    <name evidence="2" type="ORF">SAMN05444972_102137</name>
</gene>
<dbReference type="OrthoDB" id="8778044at2"/>
<feature type="chain" id="PRO_5039693943" description="Lipoprotein" evidence="1">
    <location>
        <begin position="20"/>
        <end position="157"/>
    </location>
</feature>
<keyword evidence="1" id="KW-0732">Signal</keyword>
<evidence type="ECO:0000313" key="3">
    <source>
        <dbReference type="Proteomes" id="UP000198660"/>
    </source>
</evidence>
<dbReference type="Proteomes" id="UP000198660">
    <property type="component" value="Unassembled WGS sequence"/>
</dbReference>
<protein>
    <recommendedName>
        <fullName evidence="4">Lipoprotein</fullName>
    </recommendedName>
</protein>
<evidence type="ECO:0000256" key="1">
    <source>
        <dbReference type="SAM" id="SignalP"/>
    </source>
</evidence>
<evidence type="ECO:0000313" key="2">
    <source>
        <dbReference type="EMBL" id="SFS43790.1"/>
    </source>
</evidence>
<dbReference type="RefSeq" id="WP_091833864.1">
    <property type="nucleotide sequence ID" value="NZ_FPAA01000002.1"/>
</dbReference>
<organism evidence="2 3">
    <name type="scientific">Marininema halotolerans</name>
    <dbReference type="NCBI Taxonomy" id="1155944"/>
    <lineage>
        <taxon>Bacteria</taxon>
        <taxon>Bacillati</taxon>
        <taxon>Bacillota</taxon>
        <taxon>Bacilli</taxon>
        <taxon>Bacillales</taxon>
        <taxon>Thermoactinomycetaceae</taxon>
        <taxon>Marininema</taxon>
    </lineage>
</organism>
<reference evidence="3" key="1">
    <citation type="submission" date="2016-10" db="EMBL/GenBank/DDBJ databases">
        <authorList>
            <person name="Varghese N."/>
            <person name="Submissions S."/>
        </authorList>
    </citation>
    <scope>NUCLEOTIDE SEQUENCE [LARGE SCALE GENOMIC DNA]</scope>
    <source>
        <strain evidence="3">DSM 45789</strain>
    </source>
</reference>
<dbReference type="EMBL" id="FPAA01000002">
    <property type="protein sequence ID" value="SFS43790.1"/>
    <property type="molecule type" value="Genomic_DNA"/>
</dbReference>
<sequence>MMKWQRVLFFIVASLLVLSACTPQPSLEDDINAGVKKVIDSDGGATGNGLLRMSYVASNFKWDRLYIFPPYTTKKAMNKCLGFEWEGLSSGMDDDQYKYLVFVKGDEVVRTVKHHRNKGDFDPISKGLTPNTAVFLANKNKEGNWELKPAGSADIGN</sequence>
<accession>A0A1I6PUL4</accession>
<keyword evidence="3" id="KW-1185">Reference proteome</keyword>
<feature type="signal peptide" evidence="1">
    <location>
        <begin position="1"/>
        <end position="19"/>
    </location>
</feature>